<evidence type="ECO:0000313" key="3">
    <source>
        <dbReference type="Proteomes" id="UP000825729"/>
    </source>
</evidence>
<keyword evidence="3" id="KW-1185">Reference proteome</keyword>
<feature type="compositionally biased region" description="Basic and acidic residues" evidence="1">
    <location>
        <begin position="125"/>
        <end position="148"/>
    </location>
</feature>
<organism evidence="2 3">
    <name type="scientific">Aristolochia fimbriata</name>
    <name type="common">White veined hardy Dutchman's pipe vine</name>
    <dbReference type="NCBI Taxonomy" id="158543"/>
    <lineage>
        <taxon>Eukaryota</taxon>
        <taxon>Viridiplantae</taxon>
        <taxon>Streptophyta</taxon>
        <taxon>Embryophyta</taxon>
        <taxon>Tracheophyta</taxon>
        <taxon>Spermatophyta</taxon>
        <taxon>Magnoliopsida</taxon>
        <taxon>Magnoliidae</taxon>
        <taxon>Piperales</taxon>
        <taxon>Aristolochiaceae</taxon>
        <taxon>Aristolochia</taxon>
    </lineage>
</organism>
<accession>A0AAV7E4V4</accession>
<reference evidence="2 3" key="1">
    <citation type="submission" date="2021-07" db="EMBL/GenBank/DDBJ databases">
        <title>The Aristolochia fimbriata genome: insights into angiosperm evolution, floral development and chemical biosynthesis.</title>
        <authorList>
            <person name="Jiao Y."/>
        </authorList>
    </citation>
    <scope>NUCLEOTIDE SEQUENCE [LARGE SCALE GENOMIC DNA]</scope>
    <source>
        <strain evidence="2">IBCAS-2021</strain>
        <tissue evidence="2">Leaf</tissue>
    </source>
</reference>
<feature type="compositionally biased region" description="Gly residues" evidence="1">
    <location>
        <begin position="149"/>
        <end position="170"/>
    </location>
</feature>
<dbReference type="AlphaFoldDB" id="A0AAV7E4V4"/>
<evidence type="ECO:0000256" key="1">
    <source>
        <dbReference type="SAM" id="MobiDB-lite"/>
    </source>
</evidence>
<proteinExistence type="predicted"/>
<name>A0AAV7E4V4_ARIFI</name>
<protein>
    <submittedName>
        <fullName evidence="2">Uncharacterized protein</fullName>
    </submittedName>
</protein>
<dbReference type="EMBL" id="JAINDJ010000007">
    <property type="protein sequence ID" value="KAG9443214.1"/>
    <property type="molecule type" value="Genomic_DNA"/>
</dbReference>
<comment type="caution">
    <text evidence="2">The sequence shown here is derived from an EMBL/GenBank/DDBJ whole genome shotgun (WGS) entry which is preliminary data.</text>
</comment>
<feature type="region of interest" description="Disordered" evidence="1">
    <location>
        <begin position="125"/>
        <end position="229"/>
    </location>
</feature>
<feature type="compositionally biased region" description="Gly residues" evidence="1">
    <location>
        <begin position="176"/>
        <end position="185"/>
    </location>
</feature>
<sequence length="325" mass="35086">MTHHRKAPTSSTPNSNLPTILRHDAAAGAAESVFTTHPALLPPRPRRAVGEILANHLLNLVRAPTPPVGAEAARFPHWRFSPTAAFSSTPRPRQGDLRRYLRHSWHRRPDPRRWASACSRRDKGFVEREGGESGGREEGGGRESREGGRPGGGRSGGGRSGGGRSGGGRVGRGRVGRGGESGGGRVGRESREGGESGGGESREGGRVGREGGRRGREVGRGESASGRLRIRARPSVNFHTAISASRRTSIPCKHRHMAAQLDHFPADHIHIQTLLTKLGKWDCRGKSMEGQSARNLLCKQQNDPYLLQICGKMHSWLLRVSSPAS</sequence>
<gene>
    <name evidence="2" type="ORF">H6P81_019068</name>
</gene>
<dbReference type="Proteomes" id="UP000825729">
    <property type="component" value="Unassembled WGS sequence"/>
</dbReference>
<evidence type="ECO:0000313" key="2">
    <source>
        <dbReference type="EMBL" id="KAG9443214.1"/>
    </source>
</evidence>
<feature type="compositionally biased region" description="Basic and acidic residues" evidence="1">
    <location>
        <begin position="186"/>
        <end position="220"/>
    </location>
</feature>